<evidence type="ECO:0000313" key="2">
    <source>
        <dbReference type="Proteomes" id="UP001371456"/>
    </source>
</evidence>
<evidence type="ECO:0000313" key="1">
    <source>
        <dbReference type="EMBL" id="KAK6778726.1"/>
    </source>
</evidence>
<keyword evidence="2" id="KW-1185">Reference proteome</keyword>
<accession>A0AAN8T527</accession>
<dbReference type="AlphaFoldDB" id="A0AAN8T527"/>
<dbReference type="EMBL" id="JBANQN010000010">
    <property type="protein sequence ID" value="KAK6778726.1"/>
    <property type="molecule type" value="Genomic_DNA"/>
</dbReference>
<dbReference type="Proteomes" id="UP001371456">
    <property type="component" value="Unassembled WGS sequence"/>
</dbReference>
<sequence>MDKWNTLLPSKNFIALTILNDLRDASSLQRRPIDHYYYNGERTICLLTRGPRLPYGMGCYLKGLVRLFLLEYPPSEAKMNSLFSLGSA</sequence>
<proteinExistence type="predicted"/>
<name>A0AAN8T527_SOLBU</name>
<reference evidence="1 2" key="1">
    <citation type="submission" date="2024-02" db="EMBL/GenBank/DDBJ databases">
        <title>de novo genome assembly of Solanum bulbocastanum strain 11H21.</title>
        <authorList>
            <person name="Hosaka A.J."/>
        </authorList>
    </citation>
    <scope>NUCLEOTIDE SEQUENCE [LARGE SCALE GENOMIC DNA]</scope>
    <source>
        <tissue evidence="1">Young leaves</tissue>
    </source>
</reference>
<comment type="caution">
    <text evidence="1">The sequence shown here is derived from an EMBL/GenBank/DDBJ whole genome shotgun (WGS) entry which is preliminary data.</text>
</comment>
<organism evidence="1 2">
    <name type="scientific">Solanum bulbocastanum</name>
    <name type="common">Wild potato</name>
    <dbReference type="NCBI Taxonomy" id="147425"/>
    <lineage>
        <taxon>Eukaryota</taxon>
        <taxon>Viridiplantae</taxon>
        <taxon>Streptophyta</taxon>
        <taxon>Embryophyta</taxon>
        <taxon>Tracheophyta</taxon>
        <taxon>Spermatophyta</taxon>
        <taxon>Magnoliopsida</taxon>
        <taxon>eudicotyledons</taxon>
        <taxon>Gunneridae</taxon>
        <taxon>Pentapetalae</taxon>
        <taxon>asterids</taxon>
        <taxon>lamiids</taxon>
        <taxon>Solanales</taxon>
        <taxon>Solanaceae</taxon>
        <taxon>Solanoideae</taxon>
        <taxon>Solaneae</taxon>
        <taxon>Solanum</taxon>
    </lineage>
</organism>
<gene>
    <name evidence="1" type="ORF">RDI58_025444</name>
</gene>
<protein>
    <submittedName>
        <fullName evidence="1">Uncharacterized protein</fullName>
    </submittedName>
</protein>